<dbReference type="SUPFAM" id="SSF53920">
    <property type="entry name" value="Fe-only hydrogenase"/>
    <property type="match status" value="1"/>
</dbReference>
<accession>A0A7C3WX36</accession>
<reference evidence="7" key="1">
    <citation type="journal article" date="2020" name="mSystems">
        <title>Genome- and Community-Level Interaction Insights into Carbon Utilization and Element Cycling Functions of Hydrothermarchaeota in Hydrothermal Sediment.</title>
        <authorList>
            <person name="Zhou Z."/>
            <person name="Liu Y."/>
            <person name="Xu W."/>
            <person name="Pan J."/>
            <person name="Luo Z.H."/>
            <person name="Li M."/>
        </authorList>
    </citation>
    <scope>NUCLEOTIDE SEQUENCE [LARGE SCALE GENOMIC DNA]</scope>
    <source>
        <strain evidence="7">SpSt-751</strain>
    </source>
</reference>
<feature type="domain" description="4Fe-4S ferredoxin-type" evidence="5">
    <location>
        <begin position="2"/>
        <end position="31"/>
    </location>
</feature>
<name>A0A7C3WX36_9BACT</name>
<dbReference type="Gene3D" id="3.30.70.20">
    <property type="match status" value="1"/>
</dbReference>
<feature type="domain" description="4Fe-4S ferredoxin-type" evidence="5">
    <location>
        <begin position="32"/>
        <end position="61"/>
    </location>
</feature>
<evidence type="ECO:0000256" key="2">
    <source>
        <dbReference type="ARBA" id="ARBA00022723"/>
    </source>
</evidence>
<dbReference type="EMBL" id="DTGA01000205">
    <property type="protein sequence ID" value="HGB31752.1"/>
    <property type="molecule type" value="Genomic_DNA"/>
</dbReference>
<dbReference type="PANTHER" id="PTHR11615">
    <property type="entry name" value="NITRATE, FORMATE, IRON DEHYDROGENASE"/>
    <property type="match status" value="1"/>
</dbReference>
<dbReference type="InterPro" id="IPR050340">
    <property type="entry name" value="Cytosolic_Fe-S_CAF"/>
</dbReference>
<dbReference type="Pfam" id="PF02906">
    <property type="entry name" value="Fe_hyd_lg_C"/>
    <property type="match status" value="2"/>
</dbReference>
<dbReference type="InterPro" id="IPR007202">
    <property type="entry name" value="4Fe-4S_dom"/>
</dbReference>
<dbReference type="PROSITE" id="PS00198">
    <property type="entry name" value="4FE4S_FER_1"/>
    <property type="match status" value="1"/>
</dbReference>
<keyword evidence="2" id="KW-0479">Metal-binding</keyword>
<keyword evidence="3" id="KW-0408">Iron</keyword>
<dbReference type="GO" id="GO:0051539">
    <property type="term" value="F:4 iron, 4 sulfur cluster binding"/>
    <property type="evidence" value="ECO:0007669"/>
    <property type="project" value="UniProtKB-KW"/>
</dbReference>
<dbReference type="Gene3D" id="1.10.15.40">
    <property type="entry name" value="Electron transport complex subunit B, putative Fe-S cluster"/>
    <property type="match status" value="1"/>
</dbReference>
<protein>
    <submittedName>
        <fullName evidence="7">4Fe-4S dicluster domain-containing protein</fullName>
    </submittedName>
</protein>
<dbReference type="SUPFAM" id="SSF54862">
    <property type="entry name" value="4Fe-4S ferredoxins"/>
    <property type="match status" value="1"/>
</dbReference>
<dbReference type="InterPro" id="IPR004108">
    <property type="entry name" value="Fe_hydrogenase_lsu_C"/>
</dbReference>
<evidence type="ECO:0000256" key="1">
    <source>
        <dbReference type="ARBA" id="ARBA00022485"/>
    </source>
</evidence>
<evidence type="ECO:0000256" key="4">
    <source>
        <dbReference type="ARBA" id="ARBA00023014"/>
    </source>
</evidence>
<dbReference type="Gene3D" id="3.40.950.10">
    <property type="entry name" value="Fe-only Hydrogenase (Larger Subunit), Chain L, domain 3"/>
    <property type="match status" value="1"/>
</dbReference>
<gene>
    <name evidence="7" type="ORF">ENV35_07770</name>
</gene>
<dbReference type="PROSITE" id="PS51379">
    <property type="entry name" value="4FE4S_FER_2"/>
    <property type="match status" value="2"/>
</dbReference>
<feature type="domain" description="4Fe-4S" evidence="6">
    <location>
        <begin position="341"/>
        <end position="403"/>
    </location>
</feature>
<dbReference type="AlphaFoldDB" id="A0A7C3WX36"/>
<keyword evidence="4" id="KW-0411">Iron-sulfur</keyword>
<dbReference type="Pfam" id="PF04060">
    <property type="entry name" value="FeS"/>
    <property type="match status" value="1"/>
</dbReference>
<sequence length="544" mass="62335">MDKLILTQEINCQYCYKCLRNCPVKAIRFNKGKSSVIDDDCVYCGTCIEICPQHARVYRTDIEDFSKYIDKPFLVSIAPSFFAHFDQPFKVITFLRKLGATYIQETSLGADIVSFNYKKYANLRKGKTSISTACPVVYELAEKYYPEVIPYLLPFLSPMNVHALYMKKYFGDFPVIYLGPCVAKKKDGENYVDLILTFEELDNFIKKNNIDVDSFEESFPNAPFPKRARIYPISGGINSTLDGNWENHLVVEGVDNIIKIFENIHTYGEGFFIEASACFGGCINGPAIRKDLTLLEKRRRIISYTERMKSLEGEVINCENVDLNIRRRFEPQKKVIDIPEEKIKAVLREMGKDNPKKELNCGACGYATCRDKAIAVILGKAEKEMCITYLLDKVSSVSNAIIENFPSIVIIYKDNNLLYLNPFGEKFFEDKSPLLDYIIEEIESGKNPLEILIDDKRYIFFIKTFALPDQSGKVALLIDITGEKEKEEELNLLRKESMEKIEEVINRQMLLAQEIASLLGESIAETKSYFAKFKEFLKKENADL</sequence>
<comment type="caution">
    <text evidence="7">The sequence shown here is derived from an EMBL/GenBank/DDBJ whole genome shotgun (WGS) entry which is preliminary data.</text>
</comment>
<evidence type="ECO:0000313" key="7">
    <source>
        <dbReference type="EMBL" id="HGB31752.1"/>
    </source>
</evidence>
<dbReference type="PROSITE" id="PS51656">
    <property type="entry name" value="4FE4S"/>
    <property type="match status" value="1"/>
</dbReference>
<keyword evidence="1" id="KW-0004">4Fe-4S</keyword>
<dbReference type="InterPro" id="IPR017900">
    <property type="entry name" value="4Fe4S_Fe_S_CS"/>
</dbReference>
<dbReference type="GO" id="GO:0046872">
    <property type="term" value="F:metal ion binding"/>
    <property type="evidence" value="ECO:0007669"/>
    <property type="project" value="UniProtKB-KW"/>
</dbReference>
<dbReference type="InterPro" id="IPR017896">
    <property type="entry name" value="4Fe4S_Fe-S-bd"/>
</dbReference>
<dbReference type="InterPro" id="IPR009016">
    <property type="entry name" value="Fe_hydrogenase"/>
</dbReference>
<dbReference type="Pfam" id="PF13237">
    <property type="entry name" value="Fer4_10"/>
    <property type="match status" value="1"/>
</dbReference>
<evidence type="ECO:0000259" key="5">
    <source>
        <dbReference type="PROSITE" id="PS51379"/>
    </source>
</evidence>
<evidence type="ECO:0000256" key="3">
    <source>
        <dbReference type="ARBA" id="ARBA00023004"/>
    </source>
</evidence>
<proteinExistence type="predicted"/>
<evidence type="ECO:0000259" key="6">
    <source>
        <dbReference type="PROSITE" id="PS51656"/>
    </source>
</evidence>
<organism evidence="7">
    <name type="scientific">Dictyoglomus turgidum</name>
    <dbReference type="NCBI Taxonomy" id="513050"/>
    <lineage>
        <taxon>Bacteria</taxon>
        <taxon>Pseudomonadati</taxon>
        <taxon>Dictyoglomota</taxon>
        <taxon>Dictyoglomia</taxon>
        <taxon>Dictyoglomales</taxon>
        <taxon>Dictyoglomaceae</taxon>
        <taxon>Dictyoglomus</taxon>
    </lineage>
</organism>